<dbReference type="InterPro" id="IPR042178">
    <property type="entry name" value="Serpin_sf_1"/>
</dbReference>
<reference evidence="3 4" key="1">
    <citation type="submission" date="2016-07" db="EMBL/GenBank/DDBJ databases">
        <title>Draft genome sequence of Prauserella sp. YIM 121212, isolated from alkaline soil.</title>
        <authorList>
            <person name="Ruckert C."/>
            <person name="Albersmeier A."/>
            <person name="Jiang C.-L."/>
            <person name="Jiang Y."/>
            <person name="Kalinowski J."/>
            <person name="Schneider O."/>
            <person name="Winkler A."/>
            <person name="Zotchev S.B."/>
        </authorList>
    </citation>
    <scope>NUCLEOTIDE SEQUENCE [LARGE SCALE GENOMIC DNA]</scope>
    <source>
        <strain evidence="3 4">YIM 121212</strain>
    </source>
</reference>
<feature type="domain" description="Serpin" evidence="2">
    <location>
        <begin position="15"/>
        <end position="370"/>
    </location>
</feature>
<keyword evidence="3" id="KW-0645">Protease</keyword>
<name>A0A318LF39_9PSEU</name>
<dbReference type="SMART" id="SM00093">
    <property type="entry name" value="SERPIN"/>
    <property type="match status" value="1"/>
</dbReference>
<dbReference type="EMBL" id="MASU01000014">
    <property type="protein sequence ID" value="PXY21886.1"/>
    <property type="molecule type" value="Genomic_DNA"/>
</dbReference>
<evidence type="ECO:0000313" key="3">
    <source>
        <dbReference type="EMBL" id="PXY21886.1"/>
    </source>
</evidence>
<dbReference type="SUPFAM" id="SSF56574">
    <property type="entry name" value="Serpins"/>
    <property type="match status" value="1"/>
</dbReference>
<dbReference type="GO" id="GO:0004867">
    <property type="term" value="F:serine-type endopeptidase inhibitor activity"/>
    <property type="evidence" value="ECO:0007669"/>
    <property type="project" value="InterPro"/>
</dbReference>
<protein>
    <submittedName>
        <fullName evidence="3">Serine protease</fullName>
    </submittedName>
</protein>
<comment type="caution">
    <text evidence="3">The sequence shown here is derived from an EMBL/GenBank/DDBJ whole genome shotgun (WGS) entry which is preliminary data.</text>
</comment>
<dbReference type="Gene3D" id="3.30.497.10">
    <property type="entry name" value="Antithrombin, subunit I, domain 2"/>
    <property type="match status" value="1"/>
</dbReference>
<evidence type="ECO:0000256" key="1">
    <source>
        <dbReference type="RuleBase" id="RU000411"/>
    </source>
</evidence>
<dbReference type="PANTHER" id="PTHR11461">
    <property type="entry name" value="SERINE PROTEASE INHIBITOR, SERPIN"/>
    <property type="match status" value="1"/>
</dbReference>
<dbReference type="CDD" id="cd19590">
    <property type="entry name" value="serpin_thermopin-like"/>
    <property type="match status" value="1"/>
</dbReference>
<dbReference type="PANTHER" id="PTHR11461:SF211">
    <property type="entry name" value="GH10112P-RELATED"/>
    <property type="match status" value="1"/>
</dbReference>
<dbReference type="RefSeq" id="WP_110342678.1">
    <property type="nucleotide sequence ID" value="NZ_MASU01000014.1"/>
</dbReference>
<dbReference type="GO" id="GO:0005615">
    <property type="term" value="C:extracellular space"/>
    <property type="evidence" value="ECO:0007669"/>
    <property type="project" value="InterPro"/>
</dbReference>
<evidence type="ECO:0000259" key="2">
    <source>
        <dbReference type="SMART" id="SM00093"/>
    </source>
</evidence>
<gene>
    <name evidence="3" type="ORF">BA062_30520</name>
</gene>
<dbReference type="Pfam" id="PF00079">
    <property type="entry name" value="Serpin"/>
    <property type="match status" value="1"/>
</dbReference>
<dbReference type="InterPro" id="IPR023796">
    <property type="entry name" value="Serpin_dom"/>
</dbReference>
<sequence length="370" mass="39271">MSVSGRERAHLRFALAVHRAAAGAGDACFSPYSAASALGLVTSAARGPAAEETAALLAGSAEGAEEHARMLREAAELTPRAGQEEPVLEVANTLWAWDGLPLRRDFLTELATWPSGGVAGAPFVEDPEAARAAINGDVAKATRELIPELLPPGTVGEDTVATLVNALYLRVAWTYPFREAETADADFHAPSGTRRVPTMRQSERLGYAEHAGWRLVSLPAVGGVEAVVLLPDGDLAERESTMDENLLAELLAARRGGMVNLSLPRVSLDVRTRLKPALHSLGVHTMFTPEADFSGLTDDPRLLVSDVLHQAVLRLDEGGLEGAAATAVTMRMVSMPVGEPVTVTVDRPFLLLVRHSGTGAVYFLARVVEP</sequence>
<dbReference type="PROSITE" id="PS00284">
    <property type="entry name" value="SERPIN"/>
    <property type="match status" value="1"/>
</dbReference>
<accession>A0A318LF39</accession>
<dbReference type="AlphaFoldDB" id="A0A318LF39"/>
<comment type="similarity">
    <text evidence="1">Belongs to the serpin family.</text>
</comment>
<dbReference type="GO" id="GO:0006508">
    <property type="term" value="P:proteolysis"/>
    <property type="evidence" value="ECO:0007669"/>
    <property type="project" value="UniProtKB-KW"/>
</dbReference>
<organism evidence="3 4">
    <name type="scientific">Prauserella flavalba</name>
    <dbReference type="NCBI Taxonomy" id="1477506"/>
    <lineage>
        <taxon>Bacteria</taxon>
        <taxon>Bacillati</taxon>
        <taxon>Actinomycetota</taxon>
        <taxon>Actinomycetes</taxon>
        <taxon>Pseudonocardiales</taxon>
        <taxon>Pseudonocardiaceae</taxon>
        <taxon>Prauserella</taxon>
    </lineage>
</organism>
<keyword evidence="3" id="KW-0378">Hydrolase</keyword>
<keyword evidence="4" id="KW-1185">Reference proteome</keyword>
<evidence type="ECO:0000313" key="4">
    <source>
        <dbReference type="Proteomes" id="UP000247892"/>
    </source>
</evidence>
<dbReference type="InterPro" id="IPR042185">
    <property type="entry name" value="Serpin_sf_2"/>
</dbReference>
<dbReference type="InterPro" id="IPR023795">
    <property type="entry name" value="Serpin_CS"/>
</dbReference>
<dbReference type="Gene3D" id="2.30.39.10">
    <property type="entry name" value="Alpha-1-antitrypsin, domain 1"/>
    <property type="match status" value="1"/>
</dbReference>
<dbReference type="InterPro" id="IPR000215">
    <property type="entry name" value="Serpin_fam"/>
</dbReference>
<dbReference type="GO" id="GO:0008233">
    <property type="term" value="F:peptidase activity"/>
    <property type="evidence" value="ECO:0007669"/>
    <property type="project" value="UniProtKB-KW"/>
</dbReference>
<dbReference type="InterPro" id="IPR036186">
    <property type="entry name" value="Serpin_sf"/>
</dbReference>
<dbReference type="OrthoDB" id="9764871at2"/>
<dbReference type="Proteomes" id="UP000247892">
    <property type="component" value="Unassembled WGS sequence"/>
</dbReference>
<proteinExistence type="inferred from homology"/>